<dbReference type="Pfam" id="PF08837">
    <property type="entry name" value="DUF1810"/>
    <property type="match status" value="1"/>
</dbReference>
<protein>
    <submittedName>
        <fullName evidence="1">Uncharacterized protein, DUF1810 family</fullName>
    </submittedName>
</protein>
<dbReference type="AlphaFoldDB" id="A0A212UHC7"/>
<keyword evidence="2" id="KW-1185">Reference proteome</keyword>
<accession>A0A212UHC7</accession>
<sequence>MSQQASLSRFTEAQETTYAQALSEMQQGRKRSHWMWFIFPQIQGLGYSSTARFYALQDRQEADAYLQHPVLGPRLIEISSALLAIPGSNVTSIMGTPDDMKLKSSMTLFAVLDKTHPVFQQVLDKFFGGLADQQTLRILQQQS</sequence>
<dbReference type="Gene3D" id="1.25.40.380">
    <property type="entry name" value="Protein of unknown function DUF1810"/>
    <property type="match status" value="1"/>
</dbReference>
<dbReference type="RefSeq" id="WP_088845644.1">
    <property type="nucleotide sequence ID" value="NZ_FYEW01000004.1"/>
</dbReference>
<dbReference type="Proteomes" id="UP000198131">
    <property type="component" value="Unassembled WGS sequence"/>
</dbReference>
<dbReference type="InterPro" id="IPR014937">
    <property type="entry name" value="DUF1810"/>
</dbReference>
<proteinExistence type="predicted"/>
<organism evidence="1 2">
    <name type="scientific">Hymenobacter gelipurpurascens</name>
    <dbReference type="NCBI Taxonomy" id="89968"/>
    <lineage>
        <taxon>Bacteria</taxon>
        <taxon>Pseudomonadati</taxon>
        <taxon>Bacteroidota</taxon>
        <taxon>Cytophagia</taxon>
        <taxon>Cytophagales</taxon>
        <taxon>Hymenobacteraceae</taxon>
        <taxon>Hymenobacter</taxon>
    </lineage>
</organism>
<dbReference type="PIRSF" id="PIRSF008546">
    <property type="entry name" value="UCP008546"/>
    <property type="match status" value="1"/>
</dbReference>
<name>A0A212UHC7_9BACT</name>
<dbReference type="EMBL" id="FYEW01000004">
    <property type="protein sequence ID" value="SNC77657.1"/>
    <property type="molecule type" value="Genomic_DNA"/>
</dbReference>
<dbReference type="SUPFAM" id="SSF140736">
    <property type="entry name" value="Rv1873-like"/>
    <property type="match status" value="1"/>
</dbReference>
<dbReference type="OrthoDB" id="9801870at2"/>
<dbReference type="InterPro" id="IPR036287">
    <property type="entry name" value="Rv1873-like_sf"/>
</dbReference>
<reference evidence="2" key="1">
    <citation type="submission" date="2017-06" db="EMBL/GenBank/DDBJ databases">
        <authorList>
            <person name="Varghese N."/>
            <person name="Submissions S."/>
        </authorList>
    </citation>
    <scope>NUCLEOTIDE SEQUENCE [LARGE SCALE GENOMIC DNA]</scope>
    <source>
        <strain evidence="2">DSM 11116</strain>
    </source>
</reference>
<gene>
    <name evidence="1" type="ORF">SAMN06265337_4257</name>
</gene>
<evidence type="ECO:0000313" key="2">
    <source>
        <dbReference type="Proteomes" id="UP000198131"/>
    </source>
</evidence>
<evidence type="ECO:0000313" key="1">
    <source>
        <dbReference type="EMBL" id="SNC77657.1"/>
    </source>
</evidence>